<dbReference type="GO" id="GO:0046685">
    <property type="term" value="P:response to arsenic-containing substance"/>
    <property type="evidence" value="ECO:0007669"/>
    <property type="project" value="UniProtKB-KW"/>
</dbReference>
<dbReference type="Pfam" id="PF01451">
    <property type="entry name" value="LMWPc"/>
    <property type="match status" value="1"/>
</dbReference>
<keyword evidence="4" id="KW-1185">Reference proteome</keyword>
<dbReference type="KEGG" id="dho:Dia5BBH33_17830"/>
<gene>
    <name evidence="3" type="ORF">Dia5BBH33_17830</name>
</gene>
<dbReference type="InterPro" id="IPR036196">
    <property type="entry name" value="Ptyr_pPase_sf"/>
</dbReference>
<dbReference type="CDD" id="cd16345">
    <property type="entry name" value="LMWP_ArsC"/>
    <property type="match status" value="1"/>
</dbReference>
<dbReference type="InterPro" id="IPR023485">
    <property type="entry name" value="Ptyr_pPase"/>
</dbReference>
<keyword evidence="1" id="KW-0059">Arsenical resistance</keyword>
<dbReference type="Gene3D" id="3.40.50.2300">
    <property type="match status" value="1"/>
</dbReference>
<evidence type="ECO:0000259" key="2">
    <source>
        <dbReference type="SMART" id="SM00226"/>
    </source>
</evidence>
<dbReference type="SMART" id="SM00226">
    <property type="entry name" value="LMWPc"/>
    <property type="match status" value="1"/>
</dbReference>
<sequence>MNKNKPKVAFLCTHNACRSQIAEALGRKLAGDAFEPFSAGTEKQDHLDPGAVKWMKELHGVDMEKTQRSKTLRDIPAPDIVILMGCGIACPAMKAAYEENWGFDDPSGKSREEYEKTIRIIEQRILDLKEKIQKEWK</sequence>
<organism evidence="3 4">
    <name type="scientific">Dialister hominis</name>
    <dbReference type="NCBI Taxonomy" id="2582419"/>
    <lineage>
        <taxon>Bacteria</taxon>
        <taxon>Bacillati</taxon>
        <taxon>Bacillota</taxon>
        <taxon>Negativicutes</taxon>
        <taxon>Veillonellales</taxon>
        <taxon>Veillonellaceae</taxon>
        <taxon>Dialister</taxon>
    </lineage>
</organism>
<evidence type="ECO:0000313" key="4">
    <source>
        <dbReference type="Proteomes" id="UP000320585"/>
    </source>
</evidence>
<dbReference type="PANTHER" id="PTHR43428">
    <property type="entry name" value="ARSENATE REDUCTASE"/>
    <property type="match status" value="1"/>
</dbReference>
<dbReference type="GeneID" id="92716996"/>
<feature type="domain" description="Phosphotyrosine protein phosphatase I" evidence="2">
    <location>
        <begin position="6"/>
        <end position="131"/>
    </location>
</feature>
<evidence type="ECO:0000256" key="1">
    <source>
        <dbReference type="ARBA" id="ARBA00022849"/>
    </source>
</evidence>
<dbReference type="SUPFAM" id="SSF52788">
    <property type="entry name" value="Phosphotyrosine protein phosphatases I"/>
    <property type="match status" value="1"/>
</dbReference>
<dbReference type="EMBL" id="AP019697">
    <property type="protein sequence ID" value="BBK25848.1"/>
    <property type="molecule type" value="Genomic_DNA"/>
</dbReference>
<evidence type="ECO:0000313" key="3">
    <source>
        <dbReference type="EMBL" id="BBK25848.1"/>
    </source>
</evidence>
<dbReference type="RefSeq" id="WP_143332837.1">
    <property type="nucleotide sequence ID" value="NZ_AP019697.1"/>
</dbReference>
<dbReference type="AlphaFoldDB" id="A0A8D4UVP6"/>
<accession>A0A8D4UVP6</accession>
<reference evidence="4" key="1">
    <citation type="submission" date="2019-05" db="EMBL/GenBank/DDBJ databases">
        <title>Complete genome sequencing of Dialister sp. strain 5BBH33.</title>
        <authorList>
            <person name="Sakamoto M."/>
            <person name="Murakami T."/>
            <person name="Mori H."/>
        </authorList>
    </citation>
    <scope>NUCLEOTIDE SEQUENCE [LARGE SCALE GENOMIC DNA]</scope>
    <source>
        <strain evidence="4">5BBH33</strain>
    </source>
</reference>
<dbReference type="OrthoDB" id="9784339at2"/>
<proteinExistence type="predicted"/>
<name>A0A8D4UVP6_9FIRM</name>
<dbReference type="Proteomes" id="UP000320585">
    <property type="component" value="Chromosome"/>
</dbReference>
<dbReference type="PANTHER" id="PTHR43428:SF1">
    <property type="entry name" value="ARSENATE REDUCTASE"/>
    <property type="match status" value="1"/>
</dbReference>
<protein>
    <submittedName>
        <fullName evidence="3">Low molecular weight phosphatase family protein</fullName>
    </submittedName>
</protein>